<dbReference type="InterPro" id="IPR046342">
    <property type="entry name" value="CBS_dom_sf"/>
</dbReference>
<dbReference type="InterPro" id="IPR001667">
    <property type="entry name" value="DDH_dom"/>
</dbReference>
<evidence type="ECO:0000256" key="11">
    <source>
        <dbReference type="PROSITE-ProRule" id="PRU00703"/>
    </source>
</evidence>
<dbReference type="Proteomes" id="UP001157733">
    <property type="component" value="Chromosome"/>
</dbReference>
<evidence type="ECO:0000313" key="14">
    <source>
        <dbReference type="EMBL" id="CAI2718899.1"/>
    </source>
</evidence>
<keyword evidence="11" id="KW-0129">CBS domain</keyword>
<keyword evidence="8" id="KW-0547">Nucleotide-binding</keyword>
<organism evidence="14 15">
    <name type="scientific">Nitrospina watsonii</name>
    <dbReference type="NCBI Taxonomy" id="1323948"/>
    <lineage>
        <taxon>Bacteria</taxon>
        <taxon>Pseudomonadati</taxon>
        <taxon>Nitrospinota/Tectimicrobiota group</taxon>
        <taxon>Nitrospinota</taxon>
        <taxon>Nitrospinia</taxon>
        <taxon>Nitrospinales</taxon>
        <taxon>Nitrospinaceae</taxon>
        <taxon>Nitrospina</taxon>
    </lineage>
</organism>
<feature type="domain" description="CBS" evidence="13">
    <location>
        <begin position="314"/>
        <end position="370"/>
    </location>
</feature>
<dbReference type="RefSeq" id="WP_282011766.1">
    <property type="nucleotide sequence ID" value="NZ_OX336137.1"/>
</dbReference>
<keyword evidence="6 14" id="KW-0548">Nucleotidyltransferase</keyword>
<evidence type="ECO:0000256" key="9">
    <source>
        <dbReference type="ARBA" id="ARBA00022842"/>
    </source>
</evidence>
<keyword evidence="9" id="KW-0460">Magnesium</keyword>
<dbReference type="Gene3D" id="3.10.580.10">
    <property type="entry name" value="CBS-domain"/>
    <property type="match status" value="1"/>
</dbReference>
<dbReference type="SUPFAM" id="SSF64182">
    <property type="entry name" value="DHH phosphoesterases"/>
    <property type="match status" value="1"/>
</dbReference>
<keyword evidence="7" id="KW-0479">Metal-binding</keyword>
<keyword evidence="4 12" id="KW-0808">Transferase</keyword>
<dbReference type="EMBL" id="OX336137">
    <property type="protein sequence ID" value="CAI2718899.1"/>
    <property type="molecule type" value="Genomic_DNA"/>
</dbReference>
<dbReference type="Pfam" id="PF01743">
    <property type="entry name" value="PolyA_pol"/>
    <property type="match status" value="1"/>
</dbReference>
<dbReference type="CDD" id="cd05398">
    <property type="entry name" value="NT_ClassII-CCAase"/>
    <property type="match status" value="1"/>
</dbReference>
<dbReference type="SUPFAM" id="SSF81891">
    <property type="entry name" value="Poly A polymerase C-terminal region-like"/>
    <property type="match status" value="1"/>
</dbReference>
<dbReference type="InterPro" id="IPR032828">
    <property type="entry name" value="PolyA_RNA-bd"/>
</dbReference>
<dbReference type="Gene3D" id="3.90.1640.10">
    <property type="entry name" value="inorganic pyrophosphatase (n-terminal core)"/>
    <property type="match status" value="1"/>
</dbReference>
<accession>A0ABM9HFA2</accession>
<dbReference type="EC" id="2.7.7.-" evidence="14"/>
<evidence type="ECO:0000256" key="12">
    <source>
        <dbReference type="RuleBase" id="RU003953"/>
    </source>
</evidence>
<keyword evidence="5" id="KW-0819">tRNA processing</keyword>
<dbReference type="Gene3D" id="3.30.460.10">
    <property type="entry name" value="Beta Polymerase, domain 2"/>
    <property type="match status" value="1"/>
</dbReference>
<keyword evidence="10 12" id="KW-0694">RNA-binding</keyword>
<dbReference type="PROSITE" id="PS51371">
    <property type="entry name" value="CBS"/>
    <property type="match status" value="2"/>
</dbReference>
<keyword evidence="3" id="KW-0820">tRNA-binding</keyword>
<comment type="similarity">
    <text evidence="2 12">Belongs to the tRNA nucleotidyltransferase/poly(A) polymerase family.</text>
</comment>
<evidence type="ECO:0000256" key="5">
    <source>
        <dbReference type="ARBA" id="ARBA00022694"/>
    </source>
</evidence>
<evidence type="ECO:0000256" key="10">
    <source>
        <dbReference type="ARBA" id="ARBA00022884"/>
    </source>
</evidence>
<dbReference type="Pfam" id="PF01368">
    <property type="entry name" value="DHH"/>
    <property type="match status" value="1"/>
</dbReference>
<evidence type="ECO:0000259" key="13">
    <source>
        <dbReference type="PROSITE" id="PS51371"/>
    </source>
</evidence>
<gene>
    <name evidence="14" type="ORF">NSPWAT_2043</name>
</gene>
<dbReference type="PANTHER" id="PTHR47788">
    <property type="entry name" value="POLYA POLYMERASE"/>
    <property type="match status" value="1"/>
</dbReference>
<dbReference type="Gene3D" id="1.10.3090.10">
    <property type="entry name" value="cca-adding enzyme, domain 2"/>
    <property type="match status" value="1"/>
</dbReference>
<proteinExistence type="inferred from homology"/>
<evidence type="ECO:0000313" key="15">
    <source>
        <dbReference type="Proteomes" id="UP001157733"/>
    </source>
</evidence>
<keyword evidence="15" id="KW-1185">Reference proteome</keyword>
<sequence length="881" mass="98984">MEIITTHISADFDCVAAMVATQKLYPDAHMAFSSSMEKSVQEYLHAFGNPFQFTRAKDVDLTKVTRLIVVDTQDAERIGVFKSLLNNKNVEVHVYDHHMDVDQPLRADQAVVRPRGSAATVLCEELAERGITLSALESTLVVLGIYQDTHSLMSSSTTPEDFYAVGRMVAQGADLNIVADFAETRLNQEQRDVMKELIVSLEVHNFNGVEIALAQATVDYYVGDLAVVVSRMMELENLKAVFGLVCLDHRVYVIGRSRTEEVNVGRVLSELGGGGHTNAASASTRDLTPIQAREKLIAVLNEKVEPLNRIQHVMHAPVVSVQNKNTIAEVENVMTRFNLNTLPVLANKKPVGLVTRQVVEKAIHHKLAKERVEDFMAHEFSVTTPDAYFKTIVPSIIEAKQKLVPVVHPKTGHLVGIVSRGDLLRLLHQDMGRYAAEPYAPLLDKNDLLVKNVKSLMKERLPKTMLTLLDNVSRLADETGLSVYVVGGFVRDLLLRIENLDLDIVVEGNGIQFARKLGKEYNGRVVGHEKFGTSVVLFPDGSKIDVATARMEYYQHPAALPTVEMSSIKSDLFRRDFTFNALAIKLNGKDAFTLIDYFNGQRDLKDGVVRVLHNLSFVEDPCRAFRAVRFEQRLGFHIGKQTESFLKRAVDKKLVDKLSGTRLYNELMHMLEEKTPIRCFQRMKELGLLQTIHPRLMKNLRNMQVLERIEEIFTLSNVIKLVENPDAGFMYFLGMLYGLKAADLNQVAHRLSLPAKIKKRVKEDIGNCESVLKTLRRKRKCEPSDIYNLFAGLSTEALLLVMAVSGDDRINKHVLMYFTQYNPSAALSLTGDDLIEMGIRPGPVFQTVFKALRDARINGQVHNRDDEVALVEKKFLNGRSR</sequence>
<evidence type="ECO:0000256" key="4">
    <source>
        <dbReference type="ARBA" id="ARBA00022679"/>
    </source>
</evidence>
<evidence type="ECO:0000256" key="8">
    <source>
        <dbReference type="ARBA" id="ARBA00022741"/>
    </source>
</evidence>
<protein>
    <submittedName>
        <fullName evidence="14">A-adding tRNA nucleotidyltransferase</fullName>
        <ecNumber evidence="14">2.7.7.-</ecNumber>
    </submittedName>
</protein>
<dbReference type="SUPFAM" id="SSF54631">
    <property type="entry name" value="CBS-domain pair"/>
    <property type="match status" value="1"/>
</dbReference>
<evidence type="ECO:0000256" key="3">
    <source>
        <dbReference type="ARBA" id="ARBA00022555"/>
    </source>
</evidence>
<dbReference type="InterPro" id="IPR052390">
    <property type="entry name" value="tRNA_nt/polyA_polymerase"/>
</dbReference>
<dbReference type="InterPro" id="IPR038763">
    <property type="entry name" value="DHH_sf"/>
</dbReference>
<dbReference type="InterPro" id="IPR003156">
    <property type="entry name" value="DHHA1_dom"/>
</dbReference>
<dbReference type="InterPro" id="IPR043519">
    <property type="entry name" value="NT_sf"/>
</dbReference>
<evidence type="ECO:0000256" key="1">
    <source>
        <dbReference type="ARBA" id="ARBA00001946"/>
    </source>
</evidence>
<dbReference type="PANTHER" id="PTHR47788:SF1">
    <property type="entry name" value="A-ADDING TRNA NUCLEOTIDYLTRANSFERASE"/>
    <property type="match status" value="1"/>
</dbReference>
<evidence type="ECO:0000256" key="2">
    <source>
        <dbReference type="ARBA" id="ARBA00007265"/>
    </source>
</evidence>
<dbReference type="InterPro" id="IPR002646">
    <property type="entry name" value="PolA_pol_head_dom"/>
</dbReference>
<dbReference type="Gene3D" id="3.10.310.30">
    <property type="match status" value="1"/>
</dbReference>
<dbReference type="InterPro" id="IPR000644">
    <property type="entry name" value="CBS_dom"/>
</dbReference>
<dbReference type="Pfam" id="PF12627">
    <property type="entry name" value="PolyA_pol_RNAbd"/>
    <property type="match status" value="1"/>
</dbReference>
<dbReference type="SUPFAM" id="SSF81301">
    <property type="entry name" value="Nucleotidyltransferase"/>
    <property type="match status" value="1"/>
</dbReference>
<name>A0ABM9HFA2_9BACT</name>
<reference evidence="14 15" key="1">
    <citation type="submission" date="2022-09" db="EMBL/GenBank/DDBJ databases">
        <authorList>
            <person name="Kop L."/>
        </authorList>
    </citation>
    <scope>NUCLEOTIDE SEQUENCE [LARGE SCALE GENOMIC DNA]</scope>
    <source>
        <strain evidence="14 15">347</strain>
    </source>
</reference>
<comment type="cofactor">
    <cofactor evidence="1">
        <name>Mg(2+)</name>
        <dbReference type="ChEBI" id="CHEBI:18420"/>
    </cofactor>
</comment>
<dbReference type="GO" id="GO:0016779">
    <property type="term" value="F:nucleotidyltransferase activity"/>
    <property type="evidence" value="ECO:0007669"/>
    <property type="project" value="UniProtKB-KW"/>
</dbReference>
<evidence type="ECO:0000256" key="7">
    <source>
        <dbReference type="ARBA" id="ARBA00022723"/>
    </source>
</evidence>
<dbReference type="Pfam" id="PF00571">
    <property type="entry name" value="CBS"/>
    <property type="match status" value="2"/>
</dbReference>
<evidence type="ECO:0000256" key="6">
    <source>
        <dbReference type="ARBA" id="ARBA00022695"/>
    </source>
</evidence>
<dbReference type="SMART" id="SM00116">
    <property type="entry name" value="CBS"/>
    <property type="match status" value="2"/>
</dbReference>
<feature type="domain" description="CBS" evidence="13">
    <location>
        <begin position="376"/>
        <end position="437"/>
    </location>
</feature>
<dbReference type="Pfam" id="PF02272">
    <property type="entry name" value="DHHA1"/>
    <property type="match status" value="1"/>
</dbReference>